<keyword evidence="1 3" id="KW-0808">Transferase</keyword>
<dbReference type="InterPro" id="IPR041698">
    <property type="entry name" value="Methyltransf_25"/>
</dbReference>
<protein>
    <submittedName>
        <fullName evidence="3">Class I SAM-dependent methyltransferase</fullName>
        <ecNumber evidence="3">2.1.-.-</ecNumber>
    </submittedName>
</protein>
<reference evidence="4" key="1">
    <citation type="submission" date="2023-07" db="EMBL/GenBank/DDBJ databases">
        <title>Novel species in the genus Lipingzhangella isolated from Sambhar Salt Lake.</title>
        <authorList>
            <person name="Jiya N."/>
            <person name="Kajale S."/>
            <person name="Sharma A."/>
        </authorList>
    </citation>
    <scope>NUCLEOTIDE SEQUENCE [LARGE SCALE GENOMIC DNA]</scope>
    <source>
        <strain evidence="4">LS1_29</strain>
    </source>
</reference>
<dbReference type="GO" id="GO:0032259">
    <property type="term" value="P:methylation"/>
    <property type="evidence" value="ECO:0007669"/>
    <property type="project" value="UniProtKB-KW"/>
</dbReference>
<dbReference type="Proteomes" id="UP001250214">
    <property type="component" value="Unassembled WGS sequence"/>
</dbReference>
<comment type="caution">
    <text evidence="3">The sequence shown here is derived from an EMBL/GenBank/DDBJ whole genome shotgun (WGS) entry which is preliminary data.</text>
</comment>
<dbReference type="GO" id="GO:0008168">
    <property type="term" value="F:methyltransferase activity"/>
    <property type="evidence" value="ECO:0007669"/>
    <property type="project" value="UniProtKB-KW"/>
</dbReference>
<gene>
    <name evidence="3" type="ORF">RIF23_02165</name>
</gene>
<dbReference type="EMBL" id="JAVLVT010000001">
    <property type="protein sequence ID" value="MDS1269096.1"/>
    <property type="molecule type" value="Genomic_DNA"/>
</dbReference>
<keyword evidence="4" id="KW-1185">Reference proteome</keyword>
<name>A0ABU2H1C5_9ACTN</name>
<feature type="domain" description="Methyltransferase" evidence="2">
    <location>
        <begin position="38"/>
        <end position="130"/>
    </location>
</feature>
<dbReference type="PANTHER" id="PTHR43861">
    <property type="entry name" value="TRANS-ACONITATE 2-METHYLTRANSFERASE-RELATED"/>
    <property type="match status" value="1"/>
</dbReference>
<dbReference type="SUPFAM" id="SSF53335">
    <property type="entry name" value="S-adenosyl-L-methionine-dependent methyltransferases"/>
    <property type="match status" value="1"/>
</dbReference>
<keyword evidence="3" id="KW-0489">Methyltransferase</keyword>
<evidence type="ECO:0000256" key="1">
    <source>
        <dbReference type="ARBA" id="ARBA00022679"/>
    </source>
</evidence>
<dbReference type="Gene3D" id="3.40.50.150">
    <property type="entry name" value="Vaccinia Virus protein VP39"/>
    <property type="match status" value="1"/>
</dbReference>
<sequence>MDSLIYLDSSVARWYDWFNTSRGDTDFYLNLVMSADSVLDIGCGTGVILREARAAGHTGRLCGIDPAPAMLDIARRRTDIEWTLGDAASITWRDAFDLVIMTGHAFQELDTDTAVHTALTRMGGALRPGGRVAFETRNPQARAWQRWTPEHARTVTRPDGTWARMEHQVQRWDGDCVEFTHTFTGSDWDHCQVSRSRLRFLDVRAVDHWVSASGMTVDQRYGDWDRSPLVEHSPEIITVARKRY</sequence>
<organism evidence="3 4">
    <name type="scientific">Lipingzhangella rawalii</name>
    <dbReference type="NCBI Taxonomy" id="2055835"/>
    <lineage>
        <taxon>Bacteria</taxon>
        <taxon>Bacillati</taxon>
        <taxon>Actinomycetota</taxon>
        <taxon>Actinomycetes</taxon>
        <taxon>Streptosporangiales</taxon>
        <taxon>Nocardiopsidaceae</taxon>
        <taxon>Lipingzhangella</taxon>
    </lineage>
</organism>
<accession>A0ABU2H1C5</accession>
<evidence type="ECO:0000313" key="3">
    <source>
        <dbReference type="EMBL" id="MDS1269096.1"/>
    </source>
</evidence>
<dbReference type="CDD" id="cd02440">
    <property type="entry name" value="AdoMet_MTases"/>
    <property type="match status" value="1"/>
</dbReference>
<evidence type="ECO:0000259" key="2">
    <source>
        <dbReference type="Pfam" id="PF13649"/>
    </source>
</evidence>
<evidence type="ECO:0000313" key="4">
    <source>
        <dbReference type="Proteomes" id="UP001250214"/>
    </source>
</evidence>
<dbReference type="RefSeq" id="WP_310910609.1">
    <property type="nucleotide sequence ID" value="NZ_JAVLVT010000001.1"/>
</dbReference>
<dbReference type="Pfam" id="PF13649">
    <property type="entry name" value="Methyltransf_25"/>
    <property type="match status" value="1"/>
</dbReference>
<dbReference type="InterPro" id="IPR029063">
    <property type="entry name" value="SAM-dependent_MTases_sf"/>
</dbReference>
<dbReference type="EC" id="2.1.-.-" evidence="3"/>
<proteinExistence type="predicted"/>